<keyword evidence="4" id="KW-0547">Nucleotide-binding</keyword>
<dbReference type="InterPro" id="IPR000764">
    <property type="entry name" value="Uridine_kinase-like"/>
</dbReference>
<dbReference type="PRINTS" id="PR00988">
    <property type="entry name" value="URIDINKINASE"/>
</dbReference>
<dbReference type="SUPFAM" id="SSF53271">
    <property type="entry name" value="PRTase-like"/>
    <property type="match status" value="1"/>
</dbReference>
<dbReference type="AlphaFoldDB" id="A0AAV9J055"/>
<dbReference type="GO" id="GO:0005524">
    <property type="term" value="F:ATP binding"/>
    <property type="evidence" value="ECO:0007669"/>
    <property type="project" value="InterPro"/>
</dbReference>
<dbReference type="Proteomes" id="UP001301350">
    <property type="component" value="Unassembled WGS sequence"/>
</dbReference>
<dbReference type="InterPro" id="IPR006083">
    <property type="entry name" value="PRK/URK"/>
</dbReference>
<evidence type="ECO:0000313" key="9">
    <source>
        <dbReference type="Proteomes" id="UP001301350"/>
    </source>
</evidence>
<dbReference type="EMBL" id="JANCYW010000015">
    <property type="protein sequence ID" value="KAK4537965.1"/>
    <property type="molecule type" value="Genomic_DNA"/>
</dbReference>
<keyword evidence="5" id="KW-0418">Kinase</keyword>
<comment type="caution">
    <text evidence="8">The sequence shown here is derived from an EMBL/GenBank/DDBJ whole genome shotgun (WGS) entry which is preliminary data.</text>
</comment>
<evidence type="ECO:0000256" key="4">
    <source>
        <dbReference type="ARBA" id="ARBA00022741"/>
    </source>
</evidence>
<feature type="domain" description="Phosphoribulokinase/uridine kinase" evidence="6">
    <location>
        <begin position="4"/>
        <end position="188"/>
    </location>
</feature>
<evidence type="ECO:0000256" key="2">
    <source>
        <dbReference type="ARBA" id="ARBA00012137"/>
    </source>
</evidence>
<dbReference type="Gene3D" id="3.40.50.2020">
    <property type="match status" value="1"/>
</dbReference>
<gene>
    <name evidence="8" type="ORF">CDCA_CDCA15G3990</name>
</gene>
<proteinExistence type="predicted"/>
<dbReference type="EC" id="2.7.1.48" evidence="2"/>
<dbReference type="InterPro" id="IPR029057">
    <property type="entry name" value="PRTase-like"/>
</dbReference>
<dbReference type="Pfam" id="PF14681">
    <property type="entry name" value="UPRTase"/>
    <property type="match status" value="1"/>
</dbReference>
<evidence type="ECO:0000313" key="8">
    <source>
        <dbReference type="EMBL" id="KAK4537965.1"/>
    </source>
</evidence>
<evidence type="ECO:0000259" key="6">
    <source>
        <dbReference type="Pfam" id="PF00485"/>
    </source>
</evidence>
<keyword evidence="9" id="KW-1185">Reference proteome</keyword>
<evidence type="ECO:0000256" key="3">
    <source>
        <dbReference type="ARBA" id="ARBA00022679"/>
    </source>
</evidence>
<dbReference type="SUPFAM" id="SSF52540">
    <property type="entry name" value="P-loop containing nucleoside triphosphate hydrolases"/>
    <property type="match status" value="1"/>
</dbReference>
<keyword evidence="3" id="KW-0808">Transferase</keyword>
<evidence type="ECO:0000256" key="5">
    <source>
        <dbReference type="ARBA" id="ARBA00022777"/>
    </source>
</evidence>
<feature type="domain" description="Phosphoribosyltransferase" evidence="7">
    <location>
        <begin position="218"/>
        <end position="420"/>
    </location>
</feature>
<name>A0AAV9J055_CYACA</name>
<dbReference type="GO" id="GO:0004849">
    <property type="term" value="F:uridine kinase activity"/>
    <property type="evidence" value="ECO:0007669"/>
    <property type="project" value="UniProtKB-EC"/>
</dbReference>
<dbReference type="InterPro" id="IPR027417">
    <property type="entry name" value="P-loop_NTPase"/>
</dbReference>
<comment type="pathway">
    <text evidence="1">Pyrimidine metabolism; UMP biosynthesis via salvage pathway; UMP from uridine: step 1/1.</text>
</comment>
<evidence type="ECO:0000256" key="1">
    <source>
        <dbReference type="ARBA" id="ARBA00004690"/>
    </source>
</evidence>
<protein>
    <recommendedName>
        <fullName evidence="2">uridine/cytidine kinase</fullName>
        <ecNumber evidence="2">2.7.1.48</ecNumber>
    </recommendedName>
</protein>
<dbReference type="Gene3D" id="3.40.50.300">
    <property type="entry name" value="P-loop containing nucleotide triphosphate hydrolases"/>
    <property type="match status" value="1"/>
</dbReference>
<organism evidence="8 9">
    <name type="scientific">Cyanidium caldarium</name>
    <name type="common">Red alga</name>
    <dbReference type="NCBI Taxonomy" id="2771"/>
    <lineage>
        <taxon>Eukaryota</taxon>
        <taxon>Rhodophyta</taxon>
        <taxon>Bangiophyceae</taxon>
        <taxon>Cyanidiales</taxon>
        <taxon>Cyanidiaceae</taxon>
        <taxon>Cyanidium</taxon>
    </lineage>
</organism>
<dbReference type="InterPro" id="IPR000836">
    <property type="entry name" value="PRTase_dom"/>
</dbReference>
<dbReference type="CDD" id="cd02023">
    <property type="entry name" value="UMPK"/>
    <property type="match status" value="1"/>
</dbReference>
<dbReference type="PANTHER" id="PTHR10285">
    <property type="entry name" value="URIDINE KINASE"/>
    <property type="match status" value="1"/>
</dbReference>
<evidence type="ECO:0000259" key="7">
    <source>
        <dbReference type="Pfam" id="PF14681"/>
    </source>
</evidence>
<dbReference type="Pfam" id="PF00485">
    <property type="entry name" value="PRK"/>
    <property type="match status" value="1"/>
</dbReference>
<accession>A0AAV9J055</accession>
<sequence>MLFVIGVAGPSASGKSSVVERIVSSLGSHSCAVLCLDCFYRGLPSDVDAVEYNFDSPNAFDFDACADVLERVGGGETARVPTYDYVAHQRCGPELVIPGTTEVLILEGILTFYHERVRGKLHLKVFVDEDADVCLCRRLRRDVLHRGRSVASVLVQYEKFVKPSLDNFIHPQKRLADIIVQRGVENVTAIDLLVKHIGMKLNQTGLQRVFPNLHEMPATGQVRALHTCFRRADAPRDEFIFYVDRMIRLLVEEALNMLPFALRDVLTPTGEVYRGFAFATHLAAVSVSPGGEAMERGLREVVRNVRVGKVAVVSRGGKERYIEFRRYPPGLHQRHVLVLLPVLDTGATLNTVLADLSRIGCRPSHLIVLSLIASPDAIASVCQAGWSRVRLVVSAIDRGVNRDGLVVPGIGWFAERYFGTGL</sequence>
<dbReference type="NCBIfam" id="NF004018">
    <property type="entry name" value="PRK05480.1"/>
    <property type="match status" value="1"/>
</dbReference>
<reference evidence="8 9" key="1">
    <citation type="submission" date="2022-07" db="EMBL/GenBank/DDBJ databases">
        <title>Genome-wide signatures of adaptation to extreme environments.</title>
        <authorList>
            <person name="Cho C.H."/>
            <person name="Yoon H.S."/>
        </authorList>
    </citation>
    <scope>NUCLEOTIDE SEQUENCE [LARGE SCALE GENOMIC DNA]</scope>
    <source>
        <strain evidence="8 9">DBV 063 E5</strain>
    </source>
</reference>